<accession>A0ACC0UKM0</accession>
<dbReference type="EMBL" id="JAGFNK010000017">
    <property type="protein sequence ID" value="KAI9511771.1"/>
    <property type="molecule type" value="Genomic_DNA"/>
</dbReference>
<protein>
    <submittedName>
        <fullName evidence="1">Stress-induced protein STI1</fullName>
    </submittedName>
</protein>
<sequence>MSEKQQRLVLSIIEFLNQSINDGTIPEEDKESLEVAVQCIGEAFGIDPTDQEQANRLSVKPATLQNIFDVFLKTKDKMSSTAQAVPDTARAIPSAEDKAAAERLKQQGNAYMSGKQYDKATDAYTEAIKLDHSNPVFYSNRAAAHSSNGDHLSAAVDAEKSIELDPMFVKGYSRLGHARYSIGDYAAAATAYRRGLELEPNNAAMKTGLRNSEAQAQSADVAENVAAPPSATSADPRTDTGVSGLGGLADTLRNLGGGGGSVGGLPDLASIMNNPAMMQMAQQMMANGGLERLMSNPTVSNMMDRLNSEGNLPSMQELMENPDLRELASQFGAGQR</sequence>
<comment type="caution">
    <text evidence="1">The sequence shown here is derived from an EMBL/GenBank/DDBJ whole genome shotgun (WGS) entry which is preliminary data.</text>
</comment>
<evidence type="ECO:0000313" key="2">
    <source>
        <dbReference type="Proteomes" id="UP001207468"/>
    </source>
</evidence>
<name>A0ACC0UKM0_9AGAM</name>
<proteinExistence type="predicted"/>
<keyword evidence="2" id="KW-1185">Reference proteome</keyword>
<evidence type="ECO:0000313" key="1">
    <source>
        <dbReference type="EMBL" id="KAI9511771.1"/>
    </source>
</evidence>
<dbReference type="Proteomes" id="UP001207468">
    <property type="component" value="Unassembled WGS sequence"/>
</dbReference>
<organism evidence="1 2">
    <name type="scientific">Russula earlei</name>
    <dbReference type="NCBI Taxonomy" id="71964"/>
    <lineage>
        <taxon>Eukaryota</taxon>
        <taxon>Fungi</taxon>
        <taxon>Dikarya</taxon>
        <taxon>Basidiomycota</taxon>
        <taxon>Agaricomycotina</taxon>
        <taxon>Agaricomycetes</taxon>
        <taxon>Russulales</taxon>
        <taxon>Russulaceae</taxon>
        <taxon>Russula</taxon>
    </lineage>
</organism>
<gene>
    <name evidence="1" type="ORF">F5148DRAFT_1168720</name>
</gene>
<reference evidence="1" key="1">
    <citation type="submission" date="2021-03" db="EMBL/GenBank/DDBJ databases">
        <title>Evolutionary priming and transition to the ectomycorrhizal habit in an iconic lineage of mushroom-forming fungi: is preadaptation a requirement?</title>
        <authorList>
            <consortium name="DOE Joint Genome Institute"/>
            <person name="Looney B.P."/>
            <person name="Miyauchi S."/>
            <person name="Morin E."/>
            <person name="Drula E."/>
            <person name="Courty P.E."/>
            <person name="Chicoki N."/>
            <person name="Fauchery L."/>
            <person name="Kohler A."/>
            <person name="Kuo A."/>
            <person name="LaButti K."/>
            <person name="Pangilinan J."/>
            <person name="Lipzen A."/>
            <person name="Riley R."/>
            <person name="Andreopoulos W."/>
            <person name="He G."/>
            <person name="Johnson J."/>
            <person name="Barry K.W."/>
            <person name="Grigoriev I.V."/>
            <person name="Nagy L."/>
            <person name="Hibbett D."/>
            <person name="Henrissat B."/>
            <person name="Matheny P.B."/>
            <person name="Labbe J."/>
            <person name="Martin A.F."/>
        </authorList>
    </citation>
    <scope>NUCLEOTIDE SEQUENCE</scope>
    <source>
        <strain evidence="1">BPL698</strain>
    </source>
</reference>